<dbReference type="Gene3D" id="1.10.3730.20">
    <property type="match status" value="1"/>
</dbReference>
<dbReference type="SUPFAM" id="SSF103481">
    <property type="entry name" value="Multidrug resistance efflux transporter EmrE"/>
    <property type="match status" value="2"/>
</dbReference>
<evidence type="ECO:0000256" key="1">
    <source>
        <dbReference type="SAM" id="Phobius"/>
    </source>
</evidence>
<keyword evidence="4" id="KW-1185">Reference proteome</keyword>
<dbReference type="eggNOG" id="COG0697">
    <property type="taxonomic scope" value="Bacteria"/>
</dbReference>
<keyword evidence="1" id="KW-0472">Membrane</keyword>
<organism evidence="3 4">
    <name type="scientific">Alkalidesulfovibrio alkalitolerans DSM 16529</name>
    <dbReference type="NCBI Taxonomy" id="1121439"/>
    <lineage>
        <taxon>Bacteria</taxon>
        <taxon>Pseudomonadati</taxon>
        <taxon>Thermodesulfobacteriota</taxon>
        <taxon>Desulfovibrionia</taxon>
        <taxon>Desulfovibrionales</taxon>
        <taxon>Desulfovibrionaceae</taxon>
        <taxon>Alkalidesulfovibrio</taxon>
    </lineage>
</organism>
<feature type="transmembrane region" description="Helical" evidence="1">
    <location>
        <begin position="92"/>
        <end position="114"/>
    </location>
</feature>
<feature type="transmembrane region" description="Helical" evidence="1">
    <location>
        <begin position="67"/>
        <end position="86"/>
    </location>
</feature>
<feature type="domain" description="EamA" evidence="2">
    <location>
        <begin position="4"/>
        <end position="135"/>
    </location>
</feature>
<feature type="transmembrane region" description="Helical" evidence="1">
    <location>
        <begin position="147"/>
        <end position="168"/>
    </location>
</feature>
<dbReference type="Proteomes" id="UP000014975">
    <property type="component" value="Unassembled WGS sequence"/>
</dbReference>
<proteinExistence type="predicted"/>
<sequence>MALSGYLRILAAASLWGLIGPVARIALAEGMPPLEVAFWRTASGWLFFAIQAVLAGQTRIAGCDLPFVLAFGVMGIAGLFGTYAVAVNEGGAALASVLLYTAPAWVALMSRMIFGEIMTTAKLAALFMTMAGVSAVCLGPSMDQAAIGPLAVVFGLASGFCYALYYIFGKHFLGRYTTPALFLYAMPVGALVLLPAVTFTAWPLTVWLAVLTLGLCSTWLAYSVYYSGLRHLEPTRAAVVATLEPVIAALLAWLMWDERFSLLGYVGSGLILAAVLVAMRPPRKPPLSRS</sequence>
<feature type="transmembrane region" description="Helical" evidence="1">
    <location>
        <begin position="38"/>
        <end position="55"/>
    </location>
</feature>
<feature type="transmembrane region" description="Helical" evidence="1">
    <location>
        <begin position="237"/>
        <end position="256"/>
    </location>
</feature>
<gene>
    <name evidence="3" type="ORF">dsat_0959</name>
</gene>
<evidence type="ECO:0000259" key="2">
    <source>
        <dbReference type="Pfam" id="PF00892"/>
    </source>
</evidence>
<accession>S7T552</accession>
<dbReference type="InterPro" id="IPR037185">
    <property type="entry name" value="EmrE-like"/>
</dbReference>
<dbReference type="PATRIC" id="fig|1121439.3.peg.2328"/>
<reference evidence="3 4" key="1">
    <citation type="journal article" date="2013" name="Genome Announc.">
        <title>Draft genome sequences for three mercury-methylating, sulfate-reducing bacteria.</title>
        <authorList>
            <person name="Brown S.D."/>
            <person name="Hurt R.A.Jr."/>
            <person name="Gilmour C.C."/>
            <person name="Elias D.A."/>
        </authorList>
    </citation>
    <scope>NUCLEOTIDE SEQUENCE [LARGE SCALE GENOMIC DNA]</scope>
    <source>
        <strain evidence="3 4">DSM 16529</strain>
    </source>
</reference>
<dbReference type="RefSeq" id="WP_020887656.1">
    <property type="nucleotide sequence ID" value="NZ_ATHI01000028.1"/>
</dbReference>
<name>S7T552_9BACT</name>
<evidence type="ECO:0000313" key="3">
    <source>
        <dbReference type="EMBL" id="EPR31635.1"/>
    </source>
</evidence>
<keyword evidence="1" id="KW-1133">Transmembrane helix</keyword>
<comment type="caution">
    <text evidence="3">The sequence shown here is derived from an EMBL/GenBank/DDBJ whole genome shotgun (WGS) entry which is preliminary data.</text>
</comment>
<evidence type="ECO:0000313" key="4">
    <source>
        <dbReference type="Proteomes" id="UP000014975"/>
    </source>
</evidence>
<dbReference type="OrthoDB" id="6707571at2"/>
<dbReference type="GO" id="GO:0016020">
    <property type="term" value="C:membrane"/>
    <property type="evidence" value="ECO:0007669"/>
    <property type="project" value="InterPro"/>
</dbReference>
<feature type="transmembrane region" description="Helical" evidence="1">
    <location>
        <begin position="204"/>
        <end position="225"/>
    </location>
</feature>
<feature type="transmembrane region" description="Helical" evidence="1">
    <location>
        <begin position="180"/>
        <end position="198"/>
    </location>
</feature>
<feature type="domain" description="EamA" evidence="2">
    <location>
        <begin position="151"/>
        <end position="278"/>
    </location>
</feature>
<feature type="transmembrane region" description="Helical" evidence="1">
    <location>
        <begin position="123"/>
        <end position="141"/>
    </location>
</feature>
<dbReference type="EMBL" id="ATHI01000028">
    <property type="protein sequence ID" value="EPR31635.1"/>
    <property type="molecule type" value="Genomic_DNA"/>
</dbReference>
<keyword evidence="1" id="KW-0812">Transmembrane</keyword>
<dbReference type="AlphaFoldDB" id="S7T552"/>
<dbReference type="Pfam" id="PF00892">
    <property type="entry name" value="EamA"/>
    <property type="match status" value="2"/>
</dbReference>
<dbReference type="PANTHER" id="PTHR22911">
    <property type="entry name" value="ACYL-MALONYL CONDENSING ENZYME-RELATED"/>
    <property type="match status" value="1"/>
</dbReference>
<dbReference type="PANTHER" id="PTHR22911:SF79">
    <property type="entry name" value="MOBA-LIKE NTP TRANSFERASE DOMAIN-CONTAINING PROTEIN"/>
    <property type="match status" value="1"/>
</dbReference>
<dbReference type="STRING" id="1121439.dsat_0959"/>
<dbReference type="InterPro" id="IPR000620">
    <property type="entry name" value="EamA_dom"/>
</dbReference>
<feature type="transmembrane region" description="Helical" evidence="1">
    <location>
        <begin position="262"/>
        <end position="279"/>
    </location>
</feature>
<protein>
    <recommendedName>
        <fullName evidence="2">EamA domain-containing protein</fullName>
    </recommendedName>
</protein>